<dbReference type="Pfam" id="PF05036">
    <property type="entry name" value="SPOR"/>
    <property type="match status" value="1"/>
</dbReference>
<feature type="compositionally biased region" description="Polar residues" evidence="2">
    <location>
        <begin position="1"/>
        <end position="15"/>
    </location>
</feature>
<dbReference type="Proteomes" id="UP000886674">
    <property type="component" value="Unassembled WGS sequence"/>
</dbReference>
<keyword evidence="3" id="KW-0472">Membrane</keyword>
<name>A0A9E4TUZ4_9GAMM</name>
<dbReference type="GO" id="GO:0042834">
    <property type="term" value="F:peptidoglycan binding"/>
    <property type="evidence" value="ECO:0007669"/>
    <property type="project" value="InterPro"/>
</dbReference>
<evidence type="ECO:0000313" key="5">
    <source>
        <dbReference type="EMBL" id="MCG7980336.1"/>
    </source>
</evidence>
<dbReference type="InterPro" id="IPR036680">
    <property type="entry name" value="SPOR-like_sf"/>
</dbReference>
<dbReference type="SUPFAM" id="SSF58104">
    <property type="entry name" value="Methyl-accepting chemotaxis protein (MCP) signaling domain"/>
    <property type="match status" value="1"/>
</dbReference>
<dbReference type="EMBL" id="JAEPCR010000121">
    <property type="protein sequence ID" value="MCG7980336.1"/>
    <property type="molecule type" value="Genomic_DNA"/>
</dbReference>
<gene>
    <name evidence="5" type="ORF">JAY77_19590</name>
</gene>
<dbReference type="Gene3D" id="1.20.5.340">
    <property type="match status" value="1"/>
</dbReference>
<reference evidence="5" key="1">
    <citation type="journal article" date="2021" name="Proc. Natl. Acad. Sci. U.S.A.">
        <title>Global biogeography of chemosynthetic symbionts reveals both localized and globally distributed symbiont groups. .</title>
        <authorList>
            <person name="Osvatic J.T."/>
            <person name="Wilkins L.G.E."/>
            <person name="Leibrecht L."/>
            <person name="Leray M."/>
            <person name="Zauner S."/>
            <person name="Polzin J."/>
            <person name="Camacho Y."/>
            <person name="Gros O."/>
            <person name="van Gils J.A."/>
            <person name="Eisen J.A."/>
            <person name="Petersen J.M."/>
            <person name="Yuen B."/>
        </authorList>
    </citation>
    <scope>NUCLEOTIDE SEQUENCE</scope>
    <source>
        <strain evidence="5">MAGclacostrist055</strain>
    </source>
</reference>
<dbReference type="Gene3D" id="3.30.70.1070">
    <property type="entry name" value="Sporulation related repeat"/>
    <property type="match status" value="1"/>
</dbReference>
<organism evidence="5 6">
    <name type="scientific">Candidatus Thiodiazotropha taylori</name>
    <dbReference type="NCBI Taxonomy" id="2792791"/>
    <lineage>
        <taxon>Bacteria</taxon>
        <taxon>Pseudomonadati</taxon>
        <taxon>Pseudomonadota</taxon>
        <taxon>Gammaproteobacteria</taxon>
        <taxon>Chromatiales</taxon>
        <taxon>Sedimenticolaceae</taxon>
        <taxon>Candidatus Thiodiazotropha</taxon>
    </lineage>
</organism>
<feature type="region of interest" description="Disordered" evidence="2">
    <location>
        <begin position="1"/>
        <end position="48"/>
    </location>
</feature>
<proteinExistence type="predicted"/>
<feature type="compositionally biased region" description="Basic and acidic residues" evidence="2">
    <location>
        <begin position="16"/>
        <end position="33"/>
    </location>
</feature>
<comment type="caution">
    <text evidence="5">The sequence shown here is derived from an EMBL/GenBank/DDBJ whole genome shotgun (WGS) entry which is preliminary data.</text>
</comment>
<keyword evidence="3" id="KW-1133">Transmembrane helix</keyword>
<accession>A0A9E4TUZ4</accession>
<evidence type="ECO:0000313" key="6">
    <source>
        <dbReference type="Proteomes" id="UP000886674"/>
    </source>
</evidence>
<dbReference type="Gene3D" id="1.10.287.950">
    <property type="entry name" value="Methyl-accepting chemotaxis protein"/>
    <property type="match status" value="2"/>
</dbReference>
<feature type="coiled-coil region" evidence="1">
    <location>
        <begin position="170"/>
        <end position="226"/>
    </location>
</feature>
<dbReference type="InterPro" id="IPR007730">
    <property type="entry name" value="SPOR-like_dom"/>
</dbReference>
<feature type="transmembrane region" description="Helical" evidence="3">
    <location>
        <begin position="310"/>
        <end position="328"/>
    </location>
</feature>
<protein>
    <submittedName>
        <fullName evidence="5">SPOR domain-containing protein</fullName>
    </submittedName>
</protein>
<evidence type="ECO:0000259" key="4">
    <source>
        <dbReference type="PROSITE" id="PS51724"/>
    </source>
</evidence>
<keyword evidence="1" id="KW-0175">Coiled coil</keyword>
<keyword evidence="3" id="KW-0812">Transmembrane</keyword>
<feature type="domain" description="SPOR" evidence="4">
    <location>
        <begin position="423"/>
        <end position="503"/>
    </location>
</feature>
<evidence type="ECO:0000256" key="2">
    <source>
        <dbReference type="SAM" id="MobiDB-lite"/>
    </source>
</evidence>
<dbReference type="PROSITE" id="PS51724">
    <property type="entry name" value="SPOR"/>
    <property type="match status" value="1"/>
</dbReference>
<dbReference type="AlphaFoldDB" id="A0A9E4TUZ4"/>
<evidence type="ECO:0000256" key="3">
    <source>
        <dbReference type="SAM" id="Phobius"/>
    </source>
</evidence>
<evidence type="ECO:0000256" key="1">
    <source>
        <dbReference type="SAM" id="Coils"/>
    </source>
</evidence>
<sequence length="513" mass="56864">MAKRSQATKQSVTTDTAKDTEQKENLIDLEERAPSAALPNELNNKIGKIDSDLDDLRSQLSKTNRSVKASLSHLSDKGSDLTTKVSETYQQLGSLDDAYKSLSEKSATISKDIKTVSKQINQVSEKSDSDIGLLSDGYQSLLARTDELAKKSKQTTQTLNKSIKDNAKMLQELESALVAEIDSLAKHSKERDQDLADKSDEISNGLTKAQDEIKSNQARLLKLQAVDQALEKRVAEVEGTAGDLTKKSRELSRSTTILNKRSSELSDAIDDLRTRTEEHSEQITDLQERVEKGARALVSLIMLEKRHFRILGGMIALLVLGLLVFMGTEYANWRSETQTNTALQSDIVTTNTHLAATNSQLSQLSNQTAEADSAIQSEISDINDRLITIGDQVDTLDGRVTNMRPHQTFGSDNTIHGSAWITKQSATNHTIHIATLSDKQAIYKLAERYHSHLKKDLAYLPVKSKNRQLYAMIYGNFSTAADAESALNRLPRMIQRHRPSVHSMGQVQSFIAK</sequence>